<reference evidence="2 3" key="1">
    <citation type="journal article" date="2019" name="Nat. Microbiol.">
        <title>Mediterranean grassland soil C-N compound turnover is dependent on rainfall and depth, and is mediated by genomically divergent microorganisms.</title>
        <authorList>
            <person name="Diamond S."/>
            <person name="Andeer P.F."/>
            <person name="Li Z."/>
            <person name="Crits-Christoph A."/>
            <person name="Burstein D."/>
            <person name="Anantharaman K."/>
            <person name="Lane K.R."/>
            <person name="Thomas B.C."/>
            <person name="Pan C."/>
            <person name="Northen T.R."/>
            <person name="Banfield J.F."/>
        </authorList>
    </citation>
    <scope>NUCLEOTIDE SEQUENCE [LARGE SCALE GENOMIC DNA]</scope>
    <source>
        <strain evidence="2">WS_9</strain>
    </source>
</reference>
<evidence type="ECO:0000313" key="3">
    <source>
        <dbReference type="Proteomes" id="UP000317691"/>
    </source>
</evidence>
<dbReference type="AlphaFoldDB" id="A0A538TSS6"/>
<keyword evidence="1" id="KW-0812">Transmembrane</keyword>
<dbReference type="EMBL" id="VBOZ01000008">
    <property type="protein sequence ID" value="TMQ66693.1"/>
    <property type="molecule type" value="Genomic_DNA"/>
</dbReference>
<protein>
    <submittedName>
        <fullName evidence="2">Uncharacterized protein</fullName>
    </submittedName>
</protein>
<sequence length="177" mass="18946">MALTPDAGPSTNKRLEQTLESYERDLIAIVENVRWLTTLVLAEMAGIAVYRTRSSNLELGLGYAALIVILGLALAAFVVAVIRSRYERGTFAKRFHCAVVGIAARSSELLADNDIAPAAGTVKLVEMRENAIKHLPSSFDVSAVLEFSGLALLALASVLAAFMVFFSEVAASLFGAR</sequence>
<organism evidence="2 3">
    <name type="scientific">Eiseniibacteriota bacterium</name>
    <dbReference type="NCBI Taxonomy" id="2212470"/>
    <lineage>
        <taxon>Bacteria</taxon>
        <taxon>Candidatus Eiseniibacteriota</taxon>
    </lineage>
</organism>
<comment type="caution">
    <text evidence="2">The sequence shown here is derived from an EMBL/GenBank/DDBJ whole genome shotgun (WGS) entry which is preliminary data.</text>
</comment>
<evidence type="ECO:0000313" key="2">
    <source>
        <dbReference type="EMBL" id="TMQ66693.1"/>
    </source>
</evidence>
<proteinExistence type="predicted"/>
<name>A0A538TSS6_UNCEI</name>
<evidence type="ECO:0000256" key="1">
    <source>
        <dbReference type="SAM" id="Phobius"/>
    </source>
</evidence>
<dbReference type="Proteomes" id="UP000317691">
    <property type="component" value="Unassembled WGS sequence"/>
</dbReference>
<keyword evidence="1" id="KW-1133">Transmembrane helix</keyword>
<feature type="transmembrane region" description="Helical" evidence="1">
    <location>
        <begin position="150"/>
        <end position="174"/>
    </location>
</feature>
<gene>
    <name evidence="2" type="ORF">E6K79_01915</name>
</gene>
<feature type="transmembrane region" description="Helical" evidence="1">
    <location>
        <begin position="62"/>
        <end position="82"/>
    </location>
</feature>
<accession>A0A538TSS6</accession>
<keyword evidence="1" id="KW-0472">Membrane</keyword>